<dbReference type="RefSeq" id="WP_034225163.1">
    <property type="nucleotide sequence ID" value="NZ_AVCJ01000043.1"/>
</dbReference>
<dbReference type="PROSITE" id="PS00061">
    <property type="entry name" value="ADH_SHORT"/>
    <property type="match status" value="1"/>
</dbReference>
<evidence type="ECO:0000313" key="4">
    <source>
        <dbReference type="Proteomes" id="UP000029085"/>
    </source>
</evidence>
<reference evidence="3 4" key="2">
    <citation type="journal article" date="2015" name="Stand. Genomic Sci.">
        <title>High quality draft genomic sequence of Arenimonas donghaensis DSM 18148(T).</title>
        <authorList>
            <person name="Chen F."/>
            <person name="Wang H."/>
            <person name="Cao Y."/>
            <person name="Li X."/>
            <person name="Wang G."/>
        </authorList>
    </citation>
    <scope>NUCLEOTIDE SEQUENCE [LARGE SCALE GENOMIC DNA]</scope>
    <source>
        <strain evidence="3 4">HO3-R19</strain>
    </source>
</reference>
<gene>
    <name evidence="3" type="ORF">N788_06615</name>
</gene>
<protein>
    <recommendedName>
        <fullName evidence="5">Oxidoreductase</fullName>
    </recommendedName>
</protein>
<dbReference type="EMBL" id="AVCJ01000043">
    <property type="protein sequence ID" value="KFL35942.1"/>
    <property type="molecule type" value="Genomic_DNA"/>
</dbReference>
<name>A0A087MGD9_9GAMM</name>
<sequence>MARTILVTGSTDGIGLETARQLVSRGHEVLLHGRDAGKLASARTMLSSLPGAGRIGTFLADLSRLDAVEELATEVAARHERLDVLVNNAGVLRTPSPRTDAGLDVRFVVNTIAPWLLTRRLLPLLGNGGRVVNLSSAAQARVDPAALAGNVRLDDMAAYAQSKLALTQWSRHLALSLGKAGPVVVAVNPGSMLGSKMVREGFGVEGGDLRTGADVLVRAALSDEFAEANGLYFDNDSGCFAPPHPDALDTLRCRELVAAMEGLIGGPDQGR</sequence>
<dbReference type="InterPro" id="IPR020904">
    <property type="entry name" value="Sc_DH/Rdtase_CS"/>
</dbReference>
<organism evidence="3 4">
    <name type="scientific">Arenimonas donghaensis DSM 18148 = HO3-R19</name>
    <dbReference type="NCBI Taxonomy" id="1121014"/>
    <lineage>
        <taxon>Bacteria</taxon>
        <taxon>Pseudomonadati</taxon>
        <taxon>Pseudomonadota</taxon>
        <taxon>Gammaproteobacteria</taxon>
        <taxon>Lysobacterales</taxon>
        <taxon>Lysobacteraceae</taxon>
        <taxon>Arenimonas</taxon>
    </lineage>
</organism>
<dbReference type="PRINTS" id="PR00081">
    <property type="entry name" value="GDHRDH"/>
</dbReference>
<proteinExistence type="inferred from homology"/>
<dbReference type="OrthoDB" id="5786478at2"/>
<dbReference type="PANTHER" id="PTHR43157:SF31">
    <property type="entry name" value="PHOSPHATIDYLINOSITOL-GLYCAN BIOSYNTHESIS CLASS F PROTEIN"/>
    <property type="match status" value="1"/>
</dbReference>
<dbReference type="PANTHER" id="PTHR43157">
    <property type="entry name" value="PHOSPHATIDYLINOSITOL-GLYCAN BIOSYNTHESIS CLASS F PROTEIN-RELATED"/>
    <property type="match status" value="1"/>
</dbReference>
<evidence type="ECO:0000256" key="1">
    <source>
        <dbReference type="ARBA" id="ARBA00023002"/>
    </source>
</evidence>
<comment type="similarity">
    <text evidence="2">Belongs to the short-chain dehydrogenases/reductases (SDR) family.</text>
</comment>
<dbReference type="STRING" id="1121014.N788_06615"/>
<dbReference type="Pfam" id="PF00106">
    <property type="entry name" value="adh_short"/>
    <property type="match status" value="1"/>
</dbReference>
<dbReference type="InterPro" id="IPR002347">
    <property type="entry name" value="SDR_fam"/>
</dbReference>
<dbReference type="SUPFAM" id="SSF51735">
    <property type="entry name" value="NAD(P)-binding Rossmann-fold domains"/>
    <property type="match status" value="1"/>
</dbReference>
<evidence type="ECO:0000313" key="3">
    <source>
        <dbReference type="EMBL" id="KFL35942.1"/>
    </source>
</evidence>
<reference evidence="4" key="1">
    <citation type="submission" date="2013-08" db="EMBL/GenBank/DDBJ databases">
        <title>Genome sequencing of Arenimonas donghaensis.</title>
        <authorList>
            <person name="Chen F."/>
            <person name="Wang G."/>
        </authorList>
    </citation>
    <scope>NUCLEOTIDE SEQUENCE [LARGE SCALE GENOMIC DNA]</scope>
    <source>
        <strain evidence="4">HO3-R19</strain>
    </source>
</reference>
<dbReference type="InterPro" id="IPR036291">
    <property type="entry name" value="NAD(P)-bd_dom_sf"/>
</dbReference>
<dbReference type="GO" id="GO:0016491">
    <property type="term" value="F:oxidoreductase activity"/>
    <property type="evidence" value="ECO:0007669"/>
    <property type="project" value="UniProtKB-KW"/>
</dbReference>
<accession>A0A087MGD9</accession>
<evidence type="ECO:0008006" key="5">
    <source>
        <dbReference type="Google" id="ProtNLM"/>
    </source>
</evidence>
<dbReference type="PRINTS" id="PR00080">
    <property type="entry name" value="SDRFAMILY"/>
</dbReference>
<keyword evidence="1" id="KW-0560">Oxidoreductase</keyword>
<comment type="caution">
    <text evidence="3">The sequence shown here is derived from an EMBL/GenBank/DDBJ whole genome shotgun (WGS) entry which is preliminary data.</text>
</comment>
<dbReference type="PATRIC" id="fig|1121014.3.peg.2228"/>
<dbReference type="AlphaFoldDB" id="A0A087MGD9"/>
<keyword evidence="4" id="KW-1185">Reference proteome</keyword>
<dbReference type="Proteomes" id="UP000029085">
    <property type="component" value="Unassembled WGS sequence"/>
</dbReference>
<evidence type="ECO:0000256" key="2">
    <source>
        <dbReference type="RuleBase" id="RU000363"/>
    </source>
</evidence>
<dbReference type="Gene3D" id="3.40.50.720">
    <property type="entry name" value="NAD(P)-binding Rossmann-like Domain"/>
    <property type="match status" value="1"/>
</dbReference>